<keyword evidence="3" id="KW-0547">Nucleotide-binding</keyword>
<dbReference type="SMART" id="SM00220">
    <property type="entry name" value="S_TKc"/>
    <property type="match status" value="1"/>
</dbReference>
<evidence type="ECO:0000256" key="1">
    <source>
        <dbReference type="ARBA" id="ARBA00012513"/>
    </source>
</evidence>
<dbReference type="PROSITE" id="PS50011">
    <property type="entry name" value="PROTEIN_KINASE_DOM"/>
    <property type="match status" value="1"/>
</dbReference>
<gene>
    <name evidence="8" type="ORF">PGQ11_014320</name>
</gene>
<feature type="domain" description="Protein kinase" evidence="7">
    <location>
        <begin position="46"/>
        <end position="417"/>
    </location>
</feature>
<dbReference type="InterPro" id="IPR050660">
    <property type="entry name" value="NEK_Ser/Thr_kinase"/>
</dbReference>
<sequence length="583" mass="65125">MDDLRARIGRPYRRPLDDNRYHQQRQELGRVRAEACRQSFSRFGQFEQQELLSVGGFGVVIKYAQADAQGRFLRHFVAKIPKETEGPPGTTNITMFQSEYIWNLRFMGLKHVPQLAWFNQFPIGIPTGPGPFPPGNENFWLANSQYYLFMEYLPYGDLRELLYKLNQRESVWPYQYAGIPARLMWRIFLCLTRACIGLAWPRLTLEEASLMAFEPGNIIPKPETLEEIGPYAPTRIVHFDIDPSNVLIGHFQDSEPEHAVQPIFKLGDFGISQEISTKYSRNALIRLQGSGKIGFRSPEQELGASLTPRGLFDPDINTYGVHTNIWGIGITMFSLITKTRPPPIPKFASYPCTLQGQTADSYGWFLAQDGENVPYGVEALYQTFPIELRQLVARCMCIEPQHRPGLGYLLPAIQHYIAQGDALEAQGRSPPGESNADLERFCRDLILGNASEASTEEDEEEEARDGLGPLPGVAVEAAADAYRRSRSLSRSWITTNTATSTTSIIDQNPQSSGQGVFVVAGGNDGANAMNMDQGQAQAANGGSQASTIAYAQADAQQQQQQQRQQGAWGSSVQDHPSQMDYWN</sequence>
<evidence type="ECO:0000256" key="4">
    <source>
        <dbReference type="ARBA" id="ARBA00022777"/>
    </source>
</evidence>
<dbReference type="Proteomes" id="UP001390339">
    <property type="component" value="Unassembled WGS sequence"/>
</dbReference>
<evidence type="ECO:0000256" key="3">
    <source>
        <dbReference type="ARBA" id="ARBA00022741"/>
    </source>
</evidence>
<accession>A0ABR2HRX6</accession>
<keyword evidence="5" id="KW-0067">ATP-binding</keyword>
<dbReference type="InterPro" id="IPR000719">
    <property type="entry name" value="Prot_kinase_dom"/>
</dbReference>
<keyword evidence="2" id="KW-0808">Transferase</keyword>
<feature type="compositionally biased region" description="Low complexity" evidence="6">
    <location>
        <begin position="551"/>
        <end position="567"/>
    </location>
</feature>
<dbReference type="Gene3D" id="1.10.510.10">
    <property type="entry name" value="Transferase(Phosphotransferase) domain 1"/>
    <property type="match status" value="1"/>
</dbReference>
<name>A0ABR2HRX6_9PEZI</name>
<dbReference type="PANTHER" id="PTHR43671:SF13">
    <property type="entry name" value="SERINE_THREONINE-PROTEIN KINASE NEK2"/>
    <property type="match status" value="1"/>
</dbReference>
<dbReference type="EMBL" id="JAPCWZ010000009">
    <property type="protein sequence ID" value="KAK8851841.1"/>
    <property type="molecule type" value="Genomic_DNA"/>
</dbReference>
<evidence type="ECO:0000313" key="9">
    <source>
        <dbReference type="Proteomes" id="UP001390339"/>
    </source>
</evidence>
<protein>
    <recommendedName>
        <fullName evidence="1">non-specific serine/threonine protein kinase</fullName>
        <ecNumber evidence="1">2.7.11.1</ecNumber>
    </recommendedName>
</protein>
<evidence type="ECO:0000259" key="7">
    <source>
        <dbReference type="PROSITE" id="PS50011"/>
    </source>
</evidence>
<evidence type="ECO:0000256" key="2">
    <source>
        <dbReference type="ARBA" id="ARBA00022679"/>
    </source>
</evidence>
<dbReference type="Pfam" id="PF00069">
    <property type="entry name" value="Pkinase"/>
    <property type="match status" value="1"/>
</dbReference>
<dbReference type="SUPFAM" id="SSF56112">
    <property type="entry name" value="Protein kinase-like (PK-like)"/>
    <property type="match status" value="1"/>
</dbReference>
<feature type="region of interest" description="Disordered" evidence="6">
    <location>
        <begin position="450"/>
        <end position="470"/>
    </location>
</feature>
<organism evidence="8 9">
    <name type="scientific">Apiospora arundinis</name>
    <dbReference type="NCBI Taxonomy" id="335852"/>
    <lineage>
        <taxon>Eukaryota</taxon>
        <taxon>Fungi</taxon>
        <taxon>Dikarya</taxon>
        <taxon>Ascomycota</taxon>
        <taxon>Pezizomycotina</taxon>
        <taxon>Sordariomycetes</taxon>
        <taxon>Xylariomycetidae</taxon>
        <taxon>Amphisphaeriales</taxon>
        <taxon>Apiosporaceae</taxon>
        <taxon>Apiospora</taxon>
    </lineage>
</organism>
<dbReference type="EC" id="2.7.11.1" evidence="1"/>
<feature type="region of interest" description="Disordered" evidence="6">
    <location>
        <begin position="551"/>
        <end position="583"/>
    </location>
</feature>
<proteinExistence type="predicted"/>
<feature type="compositionally biased region" description="Acidic residues" evidence="6">
    <location>
        <begin position="454"/>
        <end position="463"/>
    </location>
</feature>
<evidence type="ECO:0000256" key="5">
    <source>
        <dbReference type="ARBA" id="ARBA00022840"/>
    </source>
</evidence>
<reference evidence="8 9" key="1">
    <citation type="journal article" date="2024" name="IMA Fungus">
        <title>Apiospora arundinis, a panoply of carbohydrate-active enzymes and secondary metabolites.</title>
        <authorList>
            <person name="Sorensen T."/>
            <person name="Petersen C."/>
            <person name="Muurmann A.T."/>
            <person name="Christiansen J.V."/>
            <person name="Brundto M.L."/>
            <person name="Overgaard C.K."/>
            <person name="Boysen A.T."/>
            <person name="Wollenberg R.D."/>
            <person name="Larsen T.O."/>
            <person name="Sorensen J.L."/>
            <person name="Nielsen K.L."/>
            <person name="Sondergaard T.E."/>
        </authorList>
    </citation>
    <scope>NUCLEOTIDE SEQUENCE [LARGE SCALE GENOMIC DNA]</scope>
    <source>
        <strain evidence="8 9">AAU 773</strain>
    </source>
</reference>
<dbReference type="PANTHER" id="PTHR43671">
    <property type="entry name" value="SERINE/THREONINE-PROTEIN KINASE NEK"/>
    <property type="match status" value="1"/>
</dbReference>
<evidence type="ECO:0000313" key="8">
    <source>
        <dbReference type="EMBL" id="KAK8851841.1"/>
    </source>
</evidence>
<keyword evidence="9" id="KW-1185">Reference proteome</keyword>
<keyword evidence="4" id="KW-0418">Kinase</keyword>
<comment type="caution">
    <text evidence="8">The sequence shown here is derived from an EMBL/GenBank/DDBJ whole genome shotgun (WGS) entry which is preliminary data.</text>
</comment>
<evidence type="ECO:0000256" key="6">
    <source>
        <dbReference type="SAM" id="MobiDB-lite"/>
    </source>
</evidence>
<dbReference type="InterPro" id="IPR011009">
    <property type="entry name" value="Kinase-like_dom_sf"/>
</dbReference>